<proteinExistence type="predicted"/>
<dbReference type="AlphaFoldDB" id="A0A139AC18"/>
<keyword evidence="3" id="KW-1185">Reference proteome</keyword>
<evidence type="ECO:0000256" key="1">
    <source>
        <dbReference type="SAM" id="MobiDB-lite"/>
    </source>
</evidence>
<name>A0A139AC18_GONPJ</name>
<evidence type="ECO:0000313" key="2">
    <source>
        <dbReference type="EMBL" id="KXS14278.1"/>
    </source>
</evidence>
<gene>
    <name evidence="2" type="ORF">M427DRAFT_57751</name>
</gene>
<accession>A0A139AC18</accession>
<reference evidence="2 3" key="1">
    <citation type="journal article" date="2015" name="Genome Biol. Evol.">
        <title>Phylogenomic analyses indicate that early fungi evolved digesting cell walls of algal ancestors of land plants.</title>
        <authorList>
            <person name="Chang Y."/>
            <person name="Wang S."/>
            <person name="Sekimoto S."/>
            <person name="Aerts A.L."/>
            <person name="Choi C."/>
            <person name="Clum A."/>
            <person name="LaButti K.M."/>
            <person name="Lindquist E.A."/>
            <person name="Yee Ngan C."/>
            <person name="Ohm R.A."/>
            <person name="Salamov A.A."/>
            <person name="Grigoriev I.V."/>
            <person name="Spatafora J.W."/>
            <person name="Berbee M.L."/>
        </authorList>
    </citation>
    <scope>NUCLEOTIDE SEQUENCE [LARGE SCALE GENOMIC DNA]</scope>
    <source>
        <strain evidence="2 3">JEL478</strain>
    </source>
</reference>
<sequence length="234" mass="25594">MSHGHFSHQSASDRNEKHPRRAAARENGDGDASMEEGAAVPRQFSSGWHPTCTPTEEGYAKLVQPLMESTWILVDSAGISRPMPSRKEKVDSRMLAPDSFGSQHDWSKNSPLLNSGCYISPDYTRPSRKLVTFPRLPNNPFTYPHQRIAPFSLRSQTLKRACRSRVCSPLAIITSRRFTSVTISRRRIVSSTHEVSTDGNNRCSTLGVLLDVASESDGCPHAGGENAGGAESAA</sequence>
<dbReference type="Proteomes" id="UP000070544">
    <property type="component" value="Unassembled WGS sequence"/>
</dbReference>
<dbReference type="EMBL" id="KQ965770">
    <property type="protein sequence ID" value="KXS14278.1"/>
    <property type="molecule type" value="Genomic_DNA"/>
</dbReference>
<organism evidence="2 3">
    <name type="scientific">Gonapodya prolifera (strain JEL478)</name>
    <name type="common">Monoblepharis prolifera</name>
    <dbReference type="NCBI Taxonomy" id="1344416"/>
    <lineage>
        <taxon>Eukaryota</taxon>
        <taxon>Fungi</taxon>
        <taxon>Fungi incertae sedis</taxon>
        <taxon>Chytridiomycota</taxon>
        <taxon>Chytridiomycota incertae sedis</taxon>
        <taxon>Monoblepharidomycetes</taxon>
        <taxon>Monoblepharidales</taxon>
        <taxon>Gonapodyaceae</taxon>
        <taxon>Gonapodya</taxon>
    </lineage>
</organism>
<feature type="region of interest" description="Disordered" evidence="1">
    <location>
        <begin position="1"/>
        <end position="36"/>
    </location>
</feature>
<evidence type="ECO:0000313" key="3">
    <source>
        <dbReference type="Proteomes" id="UP000070544"/>
    </source>
</evidence>
<protein>
    <submittedName>
        <fullName evidence="2">Uncharacterized protein</fullName>
    </submittedName>
</protein>